<dbReference type="PATRIC" id="fig|1297742.4.peg.1415"/>
<evidence type="ECO:0000313" key="8">
    <source>
        <dbReference type="Proteomes" id="UP000009026"/>
    </source>
</evidence>
<dbReference type="PROSITE" id="PS51201">
    <property type="entry name" value="RCK_N"/>
    <property type="match status" value="1"/>
</dbReference>
<sequence length="218" mass="23293">MKRIIVVGLGNFGAVIAARLHEQGHDVIAIDPRPAVVDALGSRVSKAMVGDATQRQVLEEVGARGADAAIVSTGEDLSASILALLALRDTGIQDIYVKVRSDDHARIANALGATESIFPERESALGLASRITSGRLLQYVQLGTEFGLQEMPVPEAWYGKSLRVLALPQRYRVHVVAVHDVLQDRMLPVPDPDRLLTPSDALLVAGEPSALEAVAALR</sequence>
<keyword evidence="8" id="KW-1185">Reference proteome</keyword>
<dbReference type="EMBL" id="CP012109">
    <property type="protein sequence ID" value="AKQ64486.1"/>
    <property type="molecule type" value="Genomic_DNA"/>
</dbReference>
<dbReference type="InterPro" id="IPR003148">
    <property type="entry name" value="RCK_N"/>
</dbReference>
<gene>
    <name evidence="7" type="ORF">A176_001398</name>
</gene>
<dbReference type="Proteomes" id="UP000009026">
    <property type="component" value="Chromosome"/>
</dbReference>
<dbReference type="Gene3D" id="3.30.70.1450">
    <property type="entry name" value="Regulator of K+ conductance, C-terminal domain"/>
    <property type="match status" value="1"/>
</dbReference>
<dbReference type="AlphaFoldDB" id="A0A0H4WM96"/>
<feature type="domain" description="RCK N-terminal" evidence="5">
    <location>
        <begin position="1"/>
        <end position="118"/>
    </location>
</feature>
<dbReference type="eggNOG" id="COG0569">
    <property type="taxonomic scope" value="Bacteria"/>
</dbReference>
<reference evidence="7 8" key="1">
    <citation type="journal article" date="2016" name="PLoS ONE">
        <title>Complete Genome Sequence and Comparative Genomics of a Novel Myxobacterium Myxococcus hansupus.</title>
        <authorList>
            <person name="Sharma G."/>
            <person name="Narwani T."/>
            <person name="Subramanian S."/>
        </authorList>
    </citation>
    <scope>NUCLEOTIDE SEQUENCE [LARGE SCALE GENOMIC DNA]</scope>
    <source>
        <strain evidence="8">mixupus</strain>
    </source>
</reference>
<feature type="domain" description="RCK C-terminal" evidence="6">
    <location>
        <begin position="135"/>
        <end position="218"/>
    </location>
</feature>
<dbReference type="OrthoDB" id="9776294at2"/>
<keyword evidence="4" id="KW-0520">NAD</keyword>
<dbReference type="PRINTS" id="PR00335">
    <property type="entry name" value="KUPTAKETRKA"/>
</dbReference>
<evidence type="ECO:0000256" key="1">
    <source>
        <dbReference type="ARBA" id="ARBA00017378"/>
    </source>
</evidence>
<dbReference type="RefSeq" id="WP_002634296.1">
    <property type="nucleotide sequence ID" value="NZ_CP012109.1"/>
</dbReference>
<dbReference type="InterPro" id="IPR006036">
    <property type="entry name" value="K_uptake_TrkA"/>
</dbReference>
<evidence type="ECO:0000259" key="6">
    <source>
        <dbReference type="PROSITE" id="PS51202"/>
    </source>
</evidence>
<evidence type="ECO:0000256" key="2">
    <source>
        <dbReference type="ARBA" id="ARBA00022538"/>
    </source>
</evidence>
<keyword evidence="2" id="KW-0813">Transport</keyword>
<dbReference type="Gene3D" id="3.40.50.720">
    <property type="entry name" value="NAD(P)-binding Rossmann-like Domain"/>
    <property type="match status" value="1"/>
</dbReference>
<name>A0A0H4WM96_9BACT</name>
<keyword evidence="2" id="KW-0633">Potassium transport</keyword>
<dbReference type="PROSITE" id="PS51202">
    <property type="entry name" value="RCK_C"/>
    <property type="match status" value="1"/>
</dbReference>
<dbReference type="PANTHER" id="PTHR43833">
    <property type="entry name" value="POTASSIUM CHANNEL PROTEIN 2-RELATED-RELATED"/>
    <property type="match status" value="1"/>
</dbReference>
<organism evidence="7 8">
    <name type="scientific">Pseudomyxococcus hansupus</name>
    <dbReference type="NCBI Taxonomy" id="1297742"/>
    <lineage>
        <taxon>Bacteria</taxon>
        <taxon>Pseudomonadati</taxon>
        <taxon>Myxococcota</taxon>
        <taxon>Myxococcia</taxon>
        <taxon>Myxococcales</taxon>
        <taxon>Cystobacterineae</taxon>
        <taxon>Myxococcaceae</taxon>
        <taxon>Pseudomyxococcus</taxon>
    </lineage>
</organism>
<dbReference type="GO" id="GO:0015079">
    <property type="term" value="F:potassium ion transmembrane transporter activity"/>
    <property type="evidence" value="ECO:0007669"/>
    <property type="project" value="InterPro"/>
</dbReference>
<dbReference type="Pfam" id="PF02254">
    <property type="entry name" value="TrkA_N"/>
    <property type="match status" value="1"/>
</dbReference>
<dbReference type="PANTHER" id="PTHR43833:SF7">
    <property type="entry name" value="KTR SYSTEM POTASSIUM UPTAKE PROTEIN C"/>
    <property type="match status" value="1"/>
</dbReference>
<dbReference type="SUPFAM" id="SSF116726">
    <property type="entry name" value="TrkA C-terminal domain-like"/>
    <property type="match status" value="1"/>
</dbReference>
<proteinExistence type="predicted"/>
<evidence type="ECO:0000313" key="7">
    <source>
        <dbReference type="EMBL" id="AKQ64486.1"/>
    </source>
</evidence>
<keyword evidence="3" id="KW-0630">Potassium</keyword>
<protein>
    <recommendedName>
        <fullName evidence="1">Trk system potassium uptake protein TrkA</fullName>
    </recommendedName>
</protein>
<dbReference type="GO" id="GO:0005886">
    <property type="term" value="C:plasma membrane"/>
    <property type="evidence" value="ECO:0007669"/>
    <property type="project" value="InterPro"/>
</dbReference>
<evidence type="ECO:0000256" key="3">
    <source>
        <dbReference type="ARBA" id="ARBA00022958"/>
    </source>
</evidence>
<evidence type="ECO:0000259" key="5">
    <source>
        <dbReference type="PROSITE" id="PS51201"/>
    </source>
</evidence>
<dbReference type="InterPro" id="IPR036291">
    <property type="entry name" value="NAD(P)-bd_dom_sf"/>
</dbReference>
<dbReference type="SUPFAM" id="SSF51735">
    <property type="entry name" value="NAD(P)-binding Rossmann-fold domains"/>
    <property type="match status" value="1"/>
</dbReference>
<dbReference type="Pfam" id="PF02080">
    <property type="entry name" value="TrkA_C"/>
    <property type="match status" value="1"/>
</dbReference>
<dbReference type="InterPro" id="IPR050721">
    <property type="entry name" value="Trk_Ktr_HKT_K-transport"/>
</dbReference>
<evidence type="ECO:0000256" key="4">
    <source>
        <dbReference type="ARBA" id="ARBA00023027"/>
    </source>
</evidence>
<accession>A0A0H4WM96</accession>
<keyword evidence="2" id="KW-0406">Ion transport</keyword>
<dbReference type="KEGG" id="mym:A176_001398"/>
<dbReference type="STRING" id="1297742.A176_001398"/>
<dbReference type="InterPro" id="IPR006037">
    <property type="entry name" value="RCK_C"/>
</dbReference>
<dbReference type="InterPro" id="IPR036721">
    <property type="entry name" value="RCK_C_sf"/>
</dbReference>